<keyword evidence="23" id="KW-1185">Reference proteome</keyword>
<comment type="function">
    <text evidence="14 19">Bifunctional enzyme that catalyzes the epimerization of the S- and R-forms of NAD(P)HX and the dehydration of the S-form of NAD(P)HX at the expense of ADP, which is converted to AMP. This allows the repair of both epimers of NAD(P)HX, a damaged form of NAD(P)H that is a result of enzymatic or heat-dependent hydration.</text>
</comment>
<keyword evidence="7 17" id="KW-0067">ATP-binding</keyword>
<accession>A0A369Q6P8</accession>
<evidence type="ECO:0000259" key="21">
    <source>
        <dbReference type="PROSITE" id="PS51385"/>
    </source>
</evidence>
<evidence type="ECO:0000256" key="3">
    <source>
        <dbReference type="ARBA" id="ARBA00006001"/>
    </source>
</evidence>
<dbReference type="Pfam" id="PF01256">
    <property type="entry name" value="Carb_kinase"/>
    <property type="match status" value="1"/>
</dbReference>
<feature type="binding site" evidence="17">
    <location>
        <begin position="380"/>
        <end position="384"/>
    </location>
    <ligand>
        <name>AMP</name>
        <dbReference type="ChEBI" id="CHEBI:456215"/>
    </ligand>
</feature>
<keyword evidence="8 17" id="KW-0521">NADP</keyword>
<dbReference type="GO" id="GO:0046872">
    <property type="term" value="F:metal ion binding"/>
    <property type="evidence" value="ECO:0007669"/>
    <property type="project" value="UniProtKB-UniRule"/>
</dbReference>
<evidence type="ECO:0000256" key="5">
    <source>
        <dbReference type="ARBA" id="ARBA00022723"/>
    </source>
</evidence>
<comment type="subunit">
    <text evidence="17">Homotetramer.</text>
</comment>
<keyword evidence="5 18" id="KW-0479">Metal-binding</keyword>
<reference evidence="22 23" key="1">
    <citation type="submission" date="2018-04" db="EMBL/GenBank/DDBJ databases">
        <title>Altererythrobacter sp. HME9302 genome sequencing and assembly.</title>
        <authorList>
            <person name="Kang H."/>
            <person name="Kim H."/>
            <person name="Joh K."/>
        </authorList>
    </citation>
    <scope>NUCLEOTIDE SEQUENCE [LARGE SCALE GENOMIC DNA]</scope>
    <source>
        <strain evidence="22 23">HME9302</strain>
    </source>
</reference>
<dbReference type="Pfam" id="PF03853">
    <property type="entry name" value="YjeF_N"/>
    <property type="match status" value="1"/>
</dbReference>
<dbReference type="HAMAP" id="MF_01966">
    <property type="entry name" value="NADHX_epimerase"/>
    <property type="match status" value="1"/>
</dbReference>
<feature type="binding site" evidence="18">
    <location>
        <position position="152"/>
    </location>
    <ligand>
        <name>K(+)</name>
        <dbReference type="ChEBI" id="CHEBI:29103"/>
    </ligand>
</feature>
<evidence type="ECO:0000256" key="4">
    <source>
        <dbReference type="ARBA" id="ARBA00009524"/>
    </source>
</evidence>
<feature type="binding site" evidence="17">
    <location>
        <position position="240"/>
    </location>
    <ligand>
        <name>(6S)-NADPHX</name>
        <dbReference type="ChEBI" id="CHEBI:64076"/>
    </ligand>
</feature>
<dbReference type="InterPro" id="IPR029056">
    <property type="entry name" value="Ribokinase-like"/>
</dbReference>
<feature type="binding site" evidence="17">
    <location>
        <position position="344"/>
    </location>
    <ligand>
        <name>(6S)-NADPHX</name>
        <dbReference type="ChEBI" id="CHEBI:64076"/>
    </ligand>
</feature>
<keyword evidence="6 17" id="KW-0547">Nucleotide-binding</keyword>
<feature type="binding site" evidence="17">
    <location>
        <position position="295"/>
    </location>
    <ligand>
        <name>(6S)-NADPHX</name>
        <dbReference type="ChEBI" id="CHEBI:64076"/>
    </ligand>
</feature>
<dbReference type="PANTHER" id="PTHR12592">
    <property type="entry name" value="ATP-DEPENDENT (S)-NAD(P)H-HYDRATE DEHYDRATASE FAMILY MEMBER"/>
    <property type="match status" value="1"/>
</dbReference>
<comment type="catalytic activity">
    <reaction evidence="1 18 19">
        <text>(6R)-NADHX = (6S)-NADHX</text>
        <dbReference type="Rhea" id="RHEA:32215"/>
        <dbReference type="ChEBI" id="CHEBI:64074"/>
        <dbReference type="ChEBI" id="CHEBI:64075"/>
        <dbReference type="EC" id="5.1.99.6"/>
    </reaction>
</comment>
<dbReference type="InterPro" id="IPR036652">
    <property type="entry name" value="YjeF_N_dom_sf"/>
</dbReference>
<comment type="similarity">
    <text evidence="17">Belongs to the NnrD/CARKD family.</text>
</comment>
<feature type="binding site" evidence="17">
    <location>
        <position position="409"/>
    </location>
    <ligand>
        <name>(6S)-NADPHX</name>
        <dbReference type="ChEBI" id="CHEBI:64076"/>
    </ligand>
</feature>
<comment type="catalytic activity">
    <reaction evidence="16 17 19">
        <text>(6S)-NADPHX + ADP = AMP + phosphate + NADPH + H(+)</text>
        <dbReference type="Rhea" id="RHEA:32235"/>
        <dbReference type="ChEBI" id="CHEBI:15378"/>
        <dbReference type="ChEBI" id="CHEBI:43474"/>
        <dbReference type="ChEBI" id="CHEBI:57783"/>
        <dbReference type="ChEBI" id="CHEBI:64076"/>
        <dbReference type="ChEBI" id="CHEBI:456215"/>
        <dbReference type="ChEBI" id="CHEBI:456216"/>
        <dbReference type="EC" id="4.2.1.136"/>
    </reaction>
</comment>
<organism evidence="22 23">
    <name type="scientific">Alteripontixanthobacter maritimus</name>
    <dbReference type="NCBI Taxonomy" id="2161824"/>
    <lineage>
        <taxon>Bacteria</taxon>
        <taxon>Pseudomonadati</taxon>
        <taxon>Pseudomonadota</taxon>
        <taxon>Alphaproteobacteria</taxon>
        <taxon>Sphingomonadales</taxon>
        <taxon>Erythrobacteraceae</taxon>
        <taxon>Alteripontixanthobacter</taxon>
    </lineage>
</organism>
<feature type="binding site" evidence="18">
    <location>
        <position position="149"/>
    </location>
    <ligand>
        <name>(6S)-NADPHX</name>
        <dbReference type="ChEBI" id="CHEBI:64076"/>
    </ligand>
</feature>
<evidence type="ECO:0000256" key="1">
    <source>
        <dbReference type="ARBA" id="ARBA00000013"/>
    </source>
</evidence>
<comment type="similarity">
    <text evidence="3 19">In the N-terminal section; belongs to the NnrE/AIBP family.</text>
</comment>
<dbReference type="GO" id="GO:0110051">
    <property type="term" value="P:metabolite repair"/>
    <property type="evidence" value="ECO:0007669"/>
    <property type="project" value="TreeGrafter"/>
</dbReference>
<evidence type="ECO:0000256" key="8">
    <source>
        <dbReference type="ARBA" id="ARBA00022857"/>
    </source>
</evidence>
<evidence type="ECO:0000256" key="15">
    <source>
        <dbReference type="ARBA" id="ARBA00048238"/>
    </source>
</evidence>
<comment type="catalytic activity">
    <reaction evidence="2 18 19">
        <text>(6R)-NADPHX = (6S)-NADPHX</text>
        <dbReference type="Rhea" id="RHEA:32227"/>
        <dbReference type="ChEBI" id="CHEBI:64076"/>
        <dbReference type="ChEBI" id="CHEBI:64077"/>
        <dbReference type="EC" id="5.1.99.6"/>
    </reaction>
</comment>
<dbReference type="GO" id="GO:0052856">
    <property type="term" value="F:NAD(P)HX epimerase activity"/>
    <property type="evidence" value="ECO:0007669"/>
    <property type="project" value="UniProtKB-UniRule"/>
</dbReference>
<dbReference type="GO" id="GO:0005524">
    <property type="term" value="F:ATP binding"/>
    <property type="evidence" value="ECO:0007669"/>
    <property type="project" value="UniProtKB-UniRule"/>
</dbReference>
<evidence type="ECO:0000256" key="11">
    <source>
        <dbReference type="ARBA" id="ARBA00023235"/>
    </source>
</evidence>
<dbReference type="InterPro" id="IPR030677">
    <property type="entry name" value="Nnr"/>
</dbReference>
<sequence length="464" mass="47720">MAVHNQILTAGQMRDAERKLIAAGISETELMDRAGRGVAEWIWRMAAGRSVTVLCGPGNNGGDGYVIAATLHTRGLPVKVIAPFAPATPPAKAARDTYRGPLAEKFEPASGATFVDCLFGSGLSRPIDNVLADAAAQLRAVHDIGVAVDLPSGIAADMGELLNDVAPYDATFALGAWKPAHWTGPGQDRMGKLRLIDIGIEPADSGTELVGTPIIEPPATGAHKYSRGLVAVVAGAMPGAALLSAQGAMGAGAGYVKLLAEHSHPAAPADLVLDEQSLEEALSDERIGAVLIGPGLGRDRKARARLADALDSRHRLVIDADALHLLGPETLATIDPACILLTPHDGELAALAKAFGAKGDTRLERARALSQQTGAAVLAKGCGTVLCADGRTGLFPPGSSWLSVAGSGDVLAGICAARMAGGASAYRAASKAVYLHHEAAELAGPSFSSSRLAAHVRRAMKQFL</sequence>
<evidence type="ECO:0000256" key="14">
    <source>
        <dbReference type="ARBA" id="ARBA00025153"/>
    </source>
</evidence>
<dbReference type="PROSITE" id="PS51385">
    <property type="entry name" value="YJEF_N"/>
    <property type="match status" value="1"/>
</dbReference>
<evidence type="ECO:0000256" key="10">
    <source>
        <dbReference type="ARBA" id="ARBA00023027"/>
    </source>
</evidence>
<comment type="cofactor">
    <cofactor evidence="18 19">
        <name>K(+)</name>
        <dbReference type="ChEBI" id="CHEBI:29103"/>
    </cofactor>
    <text evidence="18 19">Binds 1 potassium ion per subunit.</text>
</comment>
<comment type="similarity">
    <text evidence="18">Belongs to the NnrE/AIBP family.</text>
</comment>
<dbReference type="PIRSF" id="PIRSF017184">
    <property type="entry name" value="Nnr"/>
    <property type="match status" value="1"/>
</dbReference>
<dbReference type="CDD" id="cd01171">
    <property type="entry name" value="YXKO-related"/>
    <property type="match status" value="1"/>
</dbReference>
<evidence type="ECO:0000256" key="12">
    <source>
        <dbReference type="ARBA" id="ARBA00023239"/>
    </source>
</evidence>
<evidence type="ECO:0000259" key="20">
    <source>
        <dbReference type="PROSITE" id="PS51383"/>
    </source>
</evidence>
<name>A0A369Q6P8_9SPHN</name>
<dbReference type="NCBIfam" id="TIGR00196">
    <property type="entry name" value="yjeF_cterm"/>
    <property type="match status" value="1"/>
</dbReference>
<feature type="domain" description="YjeF C-terminal" evidence="20">
    <location>
        <begin position="207"/>
        <end position="463"/>
    </location>
</feature>
<keyword evidence="12 17" id="KW-0456">Lyase</keyword>
<keyword evidence="13" id="KW-0511">Multifunctional enzyme</keyword>
<dbReference type="PANTHER" id="PTHR12592:SF0">
    <property type="entry name" value="ATP-DEPENDENT (S)-NAD(P)H-HYDRATE DEHYDRATASE"/>
    <property type="match status" value="1"/>
</dbReference>
<evidence type="ECO:0000256" key="9">
    <source>
        <dbReference type="ARBA" id="ARBA00022958"/>
    </source>
</evidence>
<comment type="catalytic activity">
    <reaction evidence="15 17 19">
        <text>(6S)-NADHX + ADP = AMP + phosphate + NADH + H(+)</text>
        <dbReference type="Rhea" id="RHEA:32223"/>
        <dbReference type="ChEBI" id="CHEBI:15378"/>
        <dbReference type="ChEBI" id="CHEBI:43474"/>
        <dbReference type="ChEBI" id="CHEBI:57945"/>
        <dbReference type="ChEBI" id="CHEBI:64074"/>
        <dbReference type="ChEBI" id="CHEBI:456215"/>
        <dbReference type="ChEBI" id="CHEBI:456216"/>
        <dbReference type="EC" id="4.2.1.136"/>
    </reaction>
</comment>
<dbReference type="PROSITE" id="PS51383">
    <property type="entry name" value="YJEF_C_3"/>
    <property type="match status" value="1"/>
</dbReference>
<evidence type="ECO:0000256" key="6">
    <source>
        <dbReference type="ARBA" id="ARBA00022741"/>
    </source>
</evidence>
<dbReference type="EC" id="5.1.99.6" evidence="19"/>
<feature type="binding site" evidence="18">
    <location>
        <begin position="59"/>
        <end position="63"/>
    </location>
    <ligand>
        <name>(6S)-NADPHX</name>
        <dbReference type="ChEBI" id="CHEBI:64076"/>
    </ligand>
</feature>
<comment type="caution">
    <text evidence="22">The sequence shown here is derived from an EMBL/GenBank/DDBJ whole genome shotgun (WGS) entry which is preliminary data.</text>
</comment>
<dbReference type="Gene3D" id="3.40.1190.20">
    <property type="match status" value="1"/>
</dbReference>
<dbReference type="InterPro" id="IPR017953">
    <property type="entry name" value="Carbohydrate_kinase_pred_CS"/>
</dbReference>
<feature type="binding site" evidence="18">
    <location>
        <position position="116"/>
    </location>
    <ligand>
        <name>K(+)</name>
        <dbReference type="ChEBI" id="CHEBI:29103"/>
    </ligand>
</feature>
<dbReference type="HAMAP" id="MF_01965">
    <property type="entry name" value="NADHX_dehydratase"/>
    <property type="match status" value="1"/>
</dbReference>
<dbReference type="GO" id="GO:0052855">
    <property type="term" value="F:ADP-dependent NAD(P)H-hydrate dehydratase activity"/>
    <property type="evidence" value="ECO:0007669"/>
    <property type="project" value="UniProtKB-UniRule"/>
</dbReference>
<dbReference type="AlphaFoldDB" id="A0A369Q6P8"/>
<evidence type="ECO:0000313" key="23">
    <source>
        <dbReference type="Proteomes" id="UP000253727"/>
    </source>
</evidence>
<dbReference type="InterPro" id="IPR004443">
    <property type="entry name" value="YjeF_N_dom"/>
</dbReference>
<comment type="caution">
    <text evidence="18">Lacks conserved residue(s) required for the propagation of feature annotation.</text>
</comment>
<feature type="binding site" evidence="18">
    <location>
        <begin position="120"/>
        <end position="126"/>
    </location>
    <ligand>
        <name>(6S)-NADPHX</name>
        <dbReference type="ChEBI" id="CHEBI:64076"/>
    </ligand>
</feature>
<keyword evidence="10 17" id="KW-0520">NAD</keyword>
<comment type="function">
    <text evidence="17">Catalyzes the dehydration of the S-form of NAD(P)HX at the expense of ADP, which is converted to AMP. Together with NAD(P)HX epimerase, which catalyzes the epimerization of the S- and R-forms, the enzyme allows the repair of both epimers of NAD(P)HX, a damaged form of NAD(P)H that is a result of enzymatic or heat-dependent hydration.</text>
</comment>
<feature type="domain" description="YjeF N-terminal" evidence="21">
    <location>
        <begin position="13"/>
        <end position="206"/>
    </location>
</feature>
<keyword evidence="11 18" id="KW-0413">Isomerase</keyword>
<evidence type="ECO:0000256" key="7">
    <source>
        <dbReference type="ARBA" id="ARBA00022840"/>
    </source>
</evidence>
<dbReference type="SUPFAM" id="SSF53613">
    <property type="entry name" value="Ribokinase-like"/>
    <property type="match status" value="1"/>
</dbReference>
<feature type="binding site" evidence="17">
    <location>
        <position position="408"/>
    </location>
    <ligand>
        <name>AMP</name>
        <dbReference type="ChEBI" id="CHEBI:456215"/>
    </ligand>
</feature>
<dbReference type="NCBIfam" id="TIGR00197">
    <property type="entry name" value="yjeF_nterm"/>
    <property type="match status" value="1"/>
</dbReference>
<dbReference type="EMBL" id="QBKA01000002">
    <property type="protein sequence ID" value="RDC60090.1"/>
    <property type="molecule type" value="Genomic_DNA"/>
</dbReference>
<dbReference type="Proteomes" id="UP000253727">
    <property type="component" value="Unassembled WGS sequence"/>
</dbReference>
<evidence type="ECO:0000256" key="16">
    <source>
        <dbReference type="ARBA" id="ARBA00049209"/>
    </source>
</evidence>
<dbReference type="SUPFAM" id="SSF64153">
    <property type="entry name" value="YjeF N-terminal domain-like"/>
    <property type="match status" value="1"/>
</dbReference>
<feature type="binding site" evidence="18">
    <location>
        <position position="60"/>
    </location>
    <ligand>
        <name>K(+)</name>
        <dbReference type="ChEBI" id="CHEBI:29103"/>
    </ligand>
</feature>
<evidence type="ECO:0000256" key="18">
    <source>
        <dbReference type="HAMAP-Rule" id="MF_01966"/>
    </source>
</evidence>
<evidence type="ECO:0000256" key="19">
    <source>
        <dbReference type="PIRNR" id="PIRNR017184"/>
    </source>
</evidence>
<dbReference type="Gene3D" id="3.40.50.10260">
    <property type="entry name" value="YjeF N-terminal domain"/>
    <property type="match status" value="1"/>
</dbReference>
<evidence type="ECO:0000256" key="13">
    <source>
        <dbReference type="ARBA" id="ARBA00023268"/>
    </source>
</evidence>
<keyword evidence="9 18" id="KW-0630">Potassium</keyword>
<comment type="similarity">
    <text evidence="4 19">In the C-terminal section; belongs to the NnrD/CARKD family.</text>
</comment>
<evidence type="ECO:0000313" key="22">
    <source>
        <dbReference type="EMBL" id="RDC60090.1"/>
    </source>
</evidence>
<proteinExistence type="inferred from homology"/>
<evidence type="ECO:0000256" key="17">
    <source>
        <dbReference type="HAMAP-Rule" id="MF_01965"/>
    </source>
</evidence>
<dbReference type="EC" id="4.2.1.136" evidence="19"/>
<comment type="function">
    <text evidence="18">Catalyzes the epimerization of the S- and R-forms of NAD(P)HX, a damaged form of NAD(P)H that is a result of enzymatic or heat-dependent hydration. This is a prerequisite for the S-specific NAD(P)H-hydrate dehydratase to allow the repair of both epimers of NAD(P)HX.</text>
</comment>
<gene>
    <name evidence="17" type="primary">nnrD</name>
    <name evidence="18" type="synonym">nnrE</name>
    <name evidence="22" type="ORF">HME9302_01289</name>
</gene>
<protein>
    <recommendedName>
        <fullName evidence="19">Bifunctional NAD(P)H-hydrate repair enzyme</fullName>
    </recommendedName>
    <alternativeName>
        <fullName evidence="19">Nicotinamide nucleotide repair protein</fullName>
    </alternativeName>
    <domain>
        <recommendedName>
            <fullName evidence="19">ADP-dependent (S)-NAD(P)H-hydrate dehydratase</fullName>
            <ecNumber evidence="19">4.2.1.136</ecNumber>
        </recommendedName>
        <alternativeName>
            <fullName evidence="19">ADP-dependent NAD(P)HX dehydratase</fullName>
        </alternativeName>
    </domain>
    <domain>
        <recommendedName>
            <fullName evidence="19">NAD(P)H-hydrate epimerase</fullName>
            <ecNumber evidence="19">5.1.99.6</ecNumber>
        </recommendedName>
    </domain>
</protein>
<dbReference type="PROSITE" id="PS01049">
    <property type="entry name" value="YJEF_C_1"/>
    <property type="match status" value="1"/>
</dbReference>
<dbReference type="GO" id="GO:0046496">
    <property type="term" value="P:nicotinamide nucleotide metabolic process"/>
    <property type="evidence" value="ECO:0007669"/>
    <property type="project" value="UniProtKB-UniRule"/>
</dbReference>
<dbReference type="InterPro" id="IPR000631">
    <property type="entry name" value="CARKD"/>
</dbReference>
<evidence type="ECO:0000256" key="2">
    <source>
        <dbReference type="ARBA" id="ARBA00000909"/>
    </source>
</evidence>
<comment type="cofactor">
    <cofactor evidence="17">
        <name>Mg(2+)</name>
        <dbReference type="ChEBI" id="CHEBI:18420"/>
    </cofactor>
</comment>